<dbReference type="EMBL" id="FNAO01000007">
    <property type="protein sequence ID" value="SDE79737.1"/>
    <property type="molecule type" value="Genomic_DNA"/>
</dbReference>
<evidence type="ECO:0000313" key="2">
    <source>
        <dbReference type="Proteomes" id="UP000199109"/>
    </source>
</evidence>
<dbReference type="STRING" id="641691.SAMN05421636_107290"/>
<name>A0A1G7FV61_9FLAO</name>
<evidence type="ECO:0000313" key="1">
    <source>
        <dbReference type="EMBL" id="SDE79737.1"/>
    </source>
</evidence>
<reference evidence="1 2" key="1">
    <citation type="submission" date="2016-10" db="EMBL/GenBank/DDBJ databases">
        <authorList>
            <person name="de Groot N.N."/>
        </authorList>
    </citation>
    <scope>NUCLEOTIDE SEQUENCE [LARGE SCALE GENOMIC DNA]</scope>
    <source>
        <strain evidence="1 2">DSM 23421</strain>
    </source>
</reference>
<dbReference type="Proteomes" id="UP000199109">
    <property type="component" value="Unassembled WGS sequence"/>
</dbReference>
<protein>
    <submittedName>
        <fullName evidence="1">Uncharacterized protein</fullName>
    </submittedName>
</protein>
<gene>
    <name evidence="1" type="ORF">SAMN05421636_107290</name>
</gene>
<accession>A0A1G7FV61</accession>
<keyword evidence="2" id="KW-1185">Reference proteome</keyword>
<proteinExistence type="predicted"/>
<dbReference type="AlphaFoldDB" id="A0A1G7FV61"/>
<organism evidence="1 2">
    <name type="scientific">Pricia antarctica</name>
    <dbReference type="NCBI Taxonomy" id="641691"/>
    <lineage>
        <taxon>Bacteria</taxon>
        <taxon>Pseudomonadati</taxon>
        <taxon>Bacteroidota</taxon>
        <taxon>Flavobacteriia</taxon>
        <taxon>Flavobacteriales</taxon>
        <taxon>Flavobacteriaceae</taxon>
        <taxon>Pricia</taxon>
    </lineage>
</organism>
<sequence>MGNFYATNTSIYFSGPPRGNLPMAVVEIAIYFLILSRDTVFKIGNSDMPLLALPCLIISNFNFKYPSAL</sequence>